<dbReference type="CDD" id="cd14270">
    <property type="entry name" value="UBA"/>
    <property type="match status" value="1"/>
</dbReference>
<dbReference type="SUPFAM" id="SSF46934">
    <property type="entry name" value="UBA-like"/>
    <property type="match status" value="1"/>
</dbReference>
<dbReference type="EMBL" id="LGRX02007473">
    <property type="protein sequence ID" value="KAK3274952.1"/>
    <property type="molecule type" value="Genomic_DNA"/>
</dbReference>
<evidence type="ECO:0008006" key="4">
    <source>
        <dbReference type="Google" id="ProtNLM"/>
    </source>
</evidence>
<dbReference type="InterPro" id="IPR038870">
    <property type="entry name" value="UBAP1"/>
</dbReference>
<keyword evidence="3" id="KW-1185">Reference proteome</keyword>
<dbReference type="PANTHER" id="PTHR15960:SF5">
    <property type="entry name" value="LD44032P"/>
    <property type="match status" value="1"/>
</dbReference>
<dbReference type="PANTHER" id="PTHR15960">
    <property type="entry name" value="LD44032P"/>
    <property type="match status" value="1"/>
</dbReference>
<proteinExistence type="predicted"/>
<evidence type="ECO:0000313" key="3">
    <source>
        <dbReference type="Proteomes" id="UP001190700"/>
    </source>
</evidence>
<evidence type="ECO:0000313" key="2">
    <source>
        <dbReference type="EMBL" id="KAK3274952.1"/>
    </source>
</evidence>
<dbReference type="GO" id="GO:0043162">
    <property type="term" value="P:ubiquitin-dependent protein catabolic process via the multivesicular body sorting pathway"/>
    <property type="evidence" value="ECO:0007669"/>
    <property type="project" value="InterPro"/>
</dbReference>
<dbReference type="EMBL" id="LGRX02008139">
    <property type="protein sequence ID" value="KAK3273908.1"/>
    <property type="molecule type" value="Genomic_DNA"/>
</dbReference>
<name>A0AAE0L7P3_9CHLO</name>
<dbReference type="AlphaFoldDB" id="A0AAE0L7P3"/>
<dbReference type="InterPro" id="IPR009060">
    <property type="entry name" value="UBA-like_sf"/>
</dbReference>
<gene>
    <name evidence="2" type="ORF">CYMTET_16892</name>
    <name evidence="1" type="ORF">CYMTET_17876</name>
</gene>
<dbReference type="GO" id="GO:0000813">
    <property type="term" value="C:ESCRT I complex"/>
    <property type="evidence" value="ECO:0007669"/>
    <property type="project" value="InterPro"/>
</dbReference>
<dbReference type="Gene3D" id="1.20.120.1920">
    <property type="entry name" value="UBAP1 SOUBA domain"/>
    <property type="match status" value="1"/>
</dbReference>
<sequence length="149" mass="16085">MQSNIVPPVNVNISPAFRLTPSGNLSGYSDVPQTVLPFEDLELEQKVIGDLKTTYEDCLDPSAGMKSPAQALNDEWHSAVTKFTNMGCDKEAASFAVAAYGDQEEKVLEFAKEYSSLKDMGFSTEKAVGALVMHDNKLDLAVAACCISD</sequence>
<dbReference type="Proteomes" id="UP001190700">
    <property type="component" value="Unassembled WGS sequence"/>
</dbReference>
<dbReference type="GO" id="GO:0043130">
    <property type="term" value="F:ubiquitin binding"/>
    <property type="evidence" value="ECO:0007669"/>
    <property type="project" value="InterPro"/>
</dbReference>
<comment type="caution">
    <text evidence="2">The sequence shown here is derived from an EMBL/GenBank/DDBJ whole genome shotgun (WGS) entry which is preliminary data.</text>
</comment>
<reference evidence="2 3" key="1">
    <citation type="journal article" date="2015" name="Genome Biol. Evol.">
        <title>Comparative Genomics of a Bacterivorous Green Alga Reveals Evolutionary Causalities and Consequences of Phago-Mixotrophic Mode of Nutrition.</title>
        <authorList>
            <person name="Burns J.A."/>
            <person name="Paasch A."/>
            <person name="Narechania A."/>
            <person name="Kim E."/>
        </authorList>
    </citation>
    <scope>NUCLEOTIDE SEQUENCE [LARGE SCALE GENOMIC DNA]</scope>
    <source>
        <strain evidence="2">PLY_AMNH</strain>
    </source>
</reference>
<evidence type="ECO:0000313" key="1">
    <source>
        <dbReference type="EMBL" id="KAK3273908.1"/>
    </source>
</evidence>
<reference evidence="2" key="2">
    <citation type="submission" date="2023-06" db="EMBL/GenBank/DDBJ databases">
        <title>Long-read-based genome assembly of the green algal bacterivore Cymbomonas tetramitiformis.</title>
        <authorList>
            <person name="Gyaltshen Y."/>
            <person name="Rozenberg A."/>
            <person name="Paasch A."/>
            <person name="Burns J.A."/>
            <person name="Warring S."/>
            <person name="Larson R."/>
            <person name="Maurer-Alcala X."/>
            <person name="Dacks J."/>
            <person name="Kim E."/>
        </authorList>
    </citation>
    <scope>NUCLEOTIDE SEQUENCE</scope>
    <source>
        <strain evidence="2">PLY_AMNH</strain>
    </source>
</reference>
<protein>
    <recommendedName>
        <fullName evidence="4">UBA domain-containing protein</fullName>
    </recommendedName>
</protein>
<organism evidence="2 3">
    <name type="scientific">Cymbomonas tetramitiformis</name>
    <dbReference type="NCBI Taxonomy" id="36881"/>
    <lineage>
        <taxon>Eukaryota</taxon>
        <taxon>Viridiplantae</taxon>
        <taxon>Chlorophyta</taxon>
        <taxon>Pyramimonadophyceae</taxon>
        <taxon>Pyramimonadales</taxon>
        <taxon>Pyramimonadaceae</taxon>
        <taxon>Cymbomonas</taxon>
    </lineage>
</organism>
<dbReference type="InterPro" id="IPR042575">
    <property type="entry name" value="UBAP1_C"/>
</dbReference>
<accession>A0AAE0L7P3</accession>